<accession>I5D626</accession>
<dbReference type="InterPro" id="IPR049890">
    <property type="entry name" value="VlpA-F-like_signal"/>
</dbReference>
<dbReference type="Proteomes" id="UP000003181">
    <property type="component" value="Unassembled WGS sequence"/>
</dbReference>
<organism evidence="10 11">
    <name type="scientific">Mycoplasmopsis agalactiae 14628</name>
    <dbReference type="NCBI Taxonomy" id="1110504"/>
    <lineage>
        <taxon>Bacteria</taxon>
        <taxon>Bacillati</taxon>
        <taxon>Mycoplasmatota</taxon>
        <taxon>Mycoplasmoidales</taxon>
        <taxon>Metamycoplasmataceae</taxon>
        <taxon>Mycoplasmopsis</taxon>
    </lineage>
</organism>
<feature type="compositionally biased region" description="Basic and acidic residues" evidence="8">
    <location>
        <begin position="27"/>
        <end position="73"/>
    </location>
</feature>
<keyword evidence="4" id="KW-0677">Repeat</keyword>
<evidence type="ECO:0000256" key="8">
    <source>
        <dbReference type="SAM" id="MobiDB-lite"/>
    </source>
</evidence>
<dbReference type="GO" id="GO:0005886">
    <property type="term" value="C:plasma membrane"/>
    <property type="evidence" value="ECO:0007669"/>
    <property type="project" value="UniProtKB-SubCell"/>
</dbReference>
<reference evidence="10 11" key="1">
    <citation type="journal article" date="2012" name="Appl. Environ. Microbiol.">
        <title>Emergence of Atypical Mycoplasma agalactiae Strains Harboring a New Prophage and Associated with an Alpine Wild Ungulate Mortality Episode.</title>
        <authorList>
            <person name="Tardy F."/>
            <person name="Baranowski E."/>
            <person name="Nouvel L.X."/>
            <person name="Mick V."/>
            <person name="Manso-Silvan L."/>
            <person name="Thiaucourt F."/>
            <person name="Thebault P."/>
            <person name="Breton M."/>
            <person name="Sirand-Pugnet P."/>
            <person name="Blanchard A."/>
            <person name="Garnier A."/>
            <person name="Gibert P."/>
            <person name="Game Y."/>
            <person name="Poumarat F."/>
            <person name="Citti C."/>
        </authorList>
    </citation>
    <scope>NUCLEOTIDE SEQUENCE [LARGE SCALE GENOMIC DNA]</scope>
    <source>
        <strain evidence="10 11">14628</strain>
    </source>
</reference>
<keyword evidence="3 9" id="KW-0732">Signal</keyword>
<comment type="subcellular location">
    <subcellularLocation>
        <location evidence="1">Cell membrane</location>
        <topology evidence="1">Lipid-anchor</topology>
    </subcellularLocation>
</comment>
<keyword evidence="7 10" id="KW-0449">Lipoprotein</keyword>
<evidence type="ECO:0000256" key="3">
    <source>
        <dbReference type="ARBA" id="ARBA00022729"/>
    </source>
</evidence>
<dbReference type="EMBL" id="AJPR01000007">
    <property type="protein sequence ID" value="EIN15135.1"/>
    <property type="molecule type" value="Genomic_DNA"/>
</dbReference>
<dbReference type="AlphaFoldDB" id="I5D626"/>
<evidence type="ECO:0000256" key="4">
    <source>
        <dbReference type="ARBA" id="ARBA00022737"/>
    </source>
</evidence>
<evidence type="ECO:0000313" key="11">
    <source>
        <dbReference type="Proteomes" id="UP000003181"/>
    </source>
</evidence>
<proteinExistence type="predicted"/>
<feature type="chain" id="PRO_5003701347" evidence="9">
    <location>
        <begin position="23"/>
        <end position="210"/>
    </location>
</feature>
<feature type="signal peptide" evidence="9">
    <location>
        <begin position="1"/>
        <end position="22"/>
    </location>
</feature>
<evidence type="ECO:0000313" key="10">
    <source>
        <dbReference type="EMBL" id="EIN15135.1"/>
    </source>
</evidence>
<evidence type="ECO:0000256" key="1">
    <source>
        <dbReference type="ARBA" id="ARBA00004193"/>
    </source>
</evidence>
<dbReference type="NCBIfam" id="NF033817">
    <property type="entry name" value="Mplas_variab_LP"/>
    <property type="match status" value="1"/>
</dbReference>
<sequence length="210" mass="23656">MRKSKFLLLGSLSSLVAIPFVAAKCGGTKETKEDEKKPAEMPGEGQKDPKAPSKDKATGDKDKAEKDKADKTGNDSSTSNKDPKAPEEVEPNSNSNNASSNSYYNELDDRPVNYVDATGFDIGRRFQRDFNELTKQDKQDILTDVDELIKEIEEKINKKFNPYTLINTKLKSLLSEQAIKLKSKIKQNKTFDDADKSFNELFDFVEKYVK</sequence>
<evidence type="ECO:0000256" key="2">
    <source>
        <dbReference type="ARBA" id="ARBA00022475"/>
    </source>
</evidence>
<evidence type="ECO:0000256" key="6">
    <source>
        <dbReference type="ARBA" id="ARBA00023139"/>
    </source>
</evidence>
<dbReference type="RefSeq" id="WP_004024135.1">
    <property type="nucleotide sequence ID" value="NZ_AJPR01000007.1"/>
</dbReference>
<evidence type="ECO:0000256" key="7">
    <source>
        <dbReference type="ARBA" id="ARBA00023288"/>
    </source>
</evidence>
<gene>
    <name evidence="10" type="primary">vpmaK'</name>
    <name evidence="10" type="ORF">MAGb_3870</name>
</gene>
<dbReference type="PATRIC" id="fig|1110504.5.peg.388"/>
<feature type="region of interest" description="Disordered" evidence="8">
    <location>
        <begin position="20"/>
        <end position="107"/>
    </location>
</feature>
<keyword evidence="6" id="KW-0564">Palmitate</keyword>
<keyword evidence="5" id="KW-0472">Membrane</keyword>
<feature type="compositionally biased region" description="Low complexity" evidence="8">
    <location>
        <begin position="92"/>
        <end position="105"/>
    </location>
</feature>
<protein>
    <submittedName>
        <fullName evidence="10">Variable surface lipoprotein K' (VpmaK')</fullName>
    </submittedName>
</protein>
<comment type="caution">
    <text evidence="10">The sequence shown here is derived from an EMBL/GenBank/DDBJ whole genome shotgun (WGS) entry which is preliminary data.</text>
</comment>
<name>I5D626_MYCAA</name>
<evidence type="ECO:0000256" key="9">
    <source>
        <dbReference type="SAM" id="SignalP"/>
    </source>
</evidence>
<evidence type="ECO:0000256" key="5">
    <source>
        <dbReference type="ARBA" id="ARBA00023136"/>
    </source>
</evidence>
<keyword evidence="2" id="KW-1003">Cell membrane</keyword>